<feature type="transmembrane region" description="Helical" evidence="7">
    <location>
        <begin position="303"/>
        <end position="322"/>
    </location>
</feature>
<feature type="transmembrane region" description="Helical" evidence="7">
    <location>
        <begin position="237"/>
        <end position="257"/>
    </location>
</feature>
<evidence type="ECO:0000313" key="9">
    <source>
        <dbReference type="EMBL" id="KYO34409.1"/>
    </source>
</evidence>
<dbReference type="PANTHER" id="PTHR16024">
    <property type="entry name" value="XK-RELATED PROTEIN"/>
    <property type="match status" value="1"/>
</dbReference>
<name>A0A151NCR7_ALLMI</name>
<feature type="transmembrane region" description="Helical" evidence="7">
    <location>
        <begin position="334"/>
        <end position="352"/>
    </location>
</feature>
<keyword evidence="4 7" id="KW-0812">Transmembrane</keyword>
<feature type="transmembrane region" description="Helical" evidence="7">
    <location>
        <begin position="71"/>
        <end position="90"/>
    </location>
</feature>
<proteinExistence type="inferred from homology"/>
<organism evidence="9 10">
    <name type="scientific">Alligator mississippiensis</name>
    <name type="common">American alligator</name>
    <dbReference type="NCBI Taxonomy" id="8496"/>
    <lineage>
        <taxon>Eukaryota</taxon>
        <taxon>Metazoa</taxon>
        <taxon>Chordata</taxon>
        <taxon>Craniata</taxon>
        <taxon>Vertebrata</taxon>
        <taxon>Euteleostomi</taxon>
        <taxon>Archelosauria</taxon>
        <taxon>Archosauria</taxon>
        <taxon>Crocodylia</taxon>
        <taxon>Alligatoridae</taxon>
        <taxon>Alligatorinae</taxon>
        <taxon>Alligator</taxon>
    </lineage>
</organism>
<feature type="transmembrane region" description="Helical" evidence="7">
    <location>
        <begin position="269"/>
        <end position="297"/>
    </location>
</feature>
<protein>
    <recommendedName>
        <fullName evidence="7">XK-related protein</fullName>
    </recommendedName>
</protein>
<feature type="transmembrane region" description="Helical" evidence="7">
    <location>
        <begin position="390"/>
        <end position="413"/>
    </location>
</feature>
<feature type="region of interest" description="Disordered" evidence="8">
    <location>
        <begin position="44"/>
        <end position="63"/>
    </location>
</feature>
<keyword evidence="10" id="KW-1185">Reference proteome</keyword>
<dbReference type="InterPro" id="IPR050895">
    <property type="entry name" value="XK-related_scramblase"/>
</dbReference>
<feature type="transmembrane region" description="Helical" evidence="7">
    <location>
        <begin position="358"/>
        <end position="378"/>
    </location>
</feature>
<evidence type="ECO:0000256" key="3">
    <source>
        <dbReference type="ARBA" id="ARBA00022475"/>
    </source>
</evidence>
<dbReference type="InterPro" id="IPR018629">
    <property type="entry name" value="XK-rel"/>
</dbReference>
<evidence type="ECO:0000256" key="1">
    <source>
        <dbReference type="ARBA" id="ARBA00004651"/>
    </source>
</evidence>
<evidence type="ECO:0000256" key="4">
    <source>
        <dbReference type="ARBA" id="ARBA00022692"/>
    </source>
</evidence>
<keyword evidence="5 7" id="KW-1133">Transmembrane helix</keyword>
<dbReference type="AlphaFoldDB" id="A0A151NCR7"/>
<evidence type="ECO:0000256" key="7">
    <source>
        <dbReference type="RuleBase" id="RU910716"/>
    </source>
</evidence>
<feature type="region of interest" description="Disordered" evidence="8">
    <location>
        <begin position="1"/>
        <end position="22"/>
    </location>
</feature>
<keyword evidence="6 7" id="KW-0472">Membrane</keyword>
<sequence length="810" mass="87198">MSQRSPQRRFHGSLQQPRTTWPRHALRTAVGSGTEEGCVRNTHPVSAQGDSSVSCSPGGTSQSRSPGIMKILYLLVLGLFLFLQAASGLGRCNLLNGVCRHTLCHSLEKYIGRCHRGLRNCCVDDYVLNQYLWCGLTIALSLPGYLVQLLSFVWFQADGHRCCCALVMLHALQLGIWKRYWDVLWTAGKAGRSSAAGDHLLQQGDTAVLRILEALVQSLPHLVLQTYVCAAVEPAGLIPGISAGLSLLSLSWALVSYSRFACLMKPGHLYMPAAALLCQLLWRMGMLGTRVIALALFARVYPIWVFAVAGAHWLVMSFWLVAQQTDIITSPSRWRLFNCLVGATYIFCYINFRDGPSRYRVAVFYVIMLVENILLLLVAADLQGALWSSLCQAGVVLSGFVIGCAALVIYYGLLHPKSTEIWQRALKTSCSIMAAQGNGPEGSSLPSRNQAGGRFGFPGLEDVDSSTVVPAWSVPGVQGDSSLGEPRGQTALENNWANHHHWLLVKLALKTGDVSKINAAFGDGGTGEVYPVGGVVSQYPNAKAGRWPVTPKPRVEEDKQPVAENGAGEGLSRREETSYMTLASRKPGSLICVRTAQEAAPSGLVASRGKHDVQSSQERDSSDPHLGESSARGDPDLLPPSHLPAGAAQAHDGSTVYFSADTGSIAPASMGRHACSDSAKGLTELDRGGKPVLANLAGEREDFPVLVANISPILATGPHSHLQSPSSLCFASPCSTSRPPEETSEHEGALGAPCPYWDTLSVGIWVAMAKRKLRPAEEPCFTSTPKSHPAGQDCRRRETMEGMKLAAALE</sequence>
<comment type="similarity">
    <text evidence="2 7">Belongs to the XK family.</text>
</comment>
<keyword evidence="3" id="KW-1003">Cell membrane</keyword>
<feature type="region of interest" description="Disordered" evidence="8">
    <location>
        <begin position="601"/>
        <end position="650"/>
    </location>
</feature>
<evidence type="ECO:0000256" key="5">
    <source>
        <dbReference type="ARBA" id="ARBA00022989"/>
    </source>
</evidence>
<feature type="compositionally biased region" description="Basic and acidic residues" evidence="8">
    <location>
        <begin position="609"/>
        <end position="635"/>
    </location>
</feature>
<accession>A0A151NCR7</accession>
<feature type="compositionally biased region" description="Basic residues" evidence="8">
    <location>
        <begin position="1"/>
        <end position="11"/>
    </location>
</feature>
<evidence type="ECO:0000256" key="8">
    <source>
        <dbReference type="SAM" id="MobiDB-lite"/>
    </source>
</evidence>
<evidence type="ECO:0000313" key="10">
    <source>
        <dbReference type="Proteomes" id="UP000050525"/>
    </source>
</evidence>
<dbReference type="PANTHER" id="PTHR16024:SF15">
    <property type="entry name" value="XK-RELATED PROTEIN 5"/>
    <property type="match status" value="1"/>
</dbReference>
<evidence type="ECO:0000256" key="2">
    <source>
        <dbReference type="ARBA" id="ARBA00008789"/>
    </source>
</evidence>
<dbReference type="GO" id="GO:0005886">
    <property type="term" value="C:plasma membrane"/>
    <property type="evidence" value="ECO:0007669"/>
    <property type="project" value="UniProtKB-SubCell"/>
</dbReference>
<comment type="caution">
    <text evidence="9">The sequence shown here is derived from an EMBL/GenBank/DDBJ whole genome shotgun (WGS) entry which is preliminary data.</text>
</comment>
<gene>
    <name evidence="9" type="primary">XKR5</name>
    <name evidence="9" type="ORF">Y1Q_0012996</name>
</gene>
<feature type="region of interest" description="Disordered" evidence="8">
    <location>
        <begin position="547"/>
        <end position="576"/>
    </location>
</feature>
<dbReference type="EMBL" id="AKHW03003504">
    <property type="protein sequence ID" value="KYO34409.1"/>
    <property type="molecule type" value="Genomic_DNA"/>
</dbReference>
<dbReference type="Pfam" id="PF09815">
    <property type="entry name" value="XK-related"/>
    <property type="match status" value="1"/>
</dbReference>
<dbReference type="Proteomes" id="UP000050525">
    <property type="component" value="Unassembled WGS sequence"/>
</dbReference>
<dbReference type="SUPFAM" id="SSF57392">
    <property type="entry name" value="Defensin-like"/>
    <property type="match status" value="1"/>
</dbReference>
<reference evidence="9 10" key="1">
    <citation type="journal article" date="2012" name="Genome Biol.">
        <title>Sequencing three crocodilian genomes to illuminate the evolution of archosaurs and amniotes.</title>
        <authorList>
            <person name="St John J.A."/>
            <person name="Braun E.L."/>
            <person name="Isberg S.R."/>
            <person name="Miles L.G."/>
            <person name="Chong A.Y."/>
            <person name="Gongora J."/>
            <person name="Dalzell P."/>
            <person name="Moran C."/>
            <person name="Bed'hom B."/>
            <person name="Abzhanov A."/>
            <person name="Burgess S.C."/>
            <person name="Cooksey A.M."/>
            <person name="Castoe T.A."/>
            <person name="Crawford N.G."/>
            <person name="Densmore L.D."/>
            <person name="Drew J.C."/>
            <person name="Edwards S.V."/>
            <person name="Faircloth B.C."/>
            <person name="Fujita M.K."/>
            <person name="Greenwold M.J."/>
            <person name="Hoffmann F.G."/>
            <person name="Howard J.M."/>
            <person name="Iguchi T."/>
            <person name="Janes D.E."/>
            <person name="Khan S.Y."/>
            <person name="Kohno S."/>
            <person name="de Koning A.J."/>
            <person name="Lance S.L."/>
            <person name="McCarthy F.M."/>
            <person name="McCormack J.E."/>
            <person name="Merchant M.E."/>
            <person name="Peterson D.G."/>
            <person name="Pollock D.D."/>
            <person name="Pourmand N."/>
            <person name="Raney B.J."/>
            <person name="Roessler K.A."/>
            <person name="Sanford J.R."/>
            <person name="Sawyer R.H."/>
            <person name="Schmidt C.J."/>
            <person name="Triplett E.W."/>
            <person name="Tuberville T.D."/>
            <person name="Venegas-Anaya M."/>
            <person name="Howard J.T."/>
            <person name="Jarvis E.D."/>
            <person name="Guillette L.J.Jr."/>
            <person name="Glenn T.C."/>
            <person name="Green R.E."/>
            <person name="Ray D.A."/>
        </authorList>
    </citation>
    <scope>NUCLEOTIDE SEQUENCE [LARGE SCALE GENOMIC DNA]</scope>
    <source>
        <strain evidence="9">KSC_2009_1</strain>
    </source>
</reference>
<comment type="subcellular location">
    <subcellularLocation>
        <location evidence="1">Cell membrane</location>
        <topology evidence="1">Multi-pass membrane protein</topology>
    </subcellularLocation>
    <subcellularLocation>
        <location evidence="7">Membrane</location>
        <topology evidence="7">Multi-pass membrane protein</topology>
    </subcellularLocation>
</comment>
<evidence type="ECO:0000256" key="6">
    <source>
        <dbReference type="ARBA" id="ARBA00023136"/>
    </source>
</evidence>